<name>A0AAE0ZIA1_9GAST</name>
<dbReference type="Pfam" id="PF00565">
    <property type="entry name" value="SNase"/>
    <property type="match status" value="1"/>
</dbReference>
<proteinExistence type="predicted"/>
<dbReference type="PANTHER" id="PTHR28434:SF1">
    <property type="entry name" value="PROTEIN C3ORF33"/>
    <property type="match status" value="1"/>
</dbReference>
<dbReference type="InterPro" id="IPR035437">
    <property type="entry name" value="SNase_OB-fold_sf"/>
</dbReference>
<keyword evidence="3" id="KW-1185">Reference proteome</keyword>
<comment type="caution">
    <text evidence="2">The sequence shown here is derived from an EMBL/GenBank/DDBJ whole genome shotgun (WGS) entry which is preliminary data.</text>
</comment>
<dbReference type="Proteomes" id="UP001283361">
    <property type="component" value="Unassembled WGS sequence"/>
</dbReference>
<dbReference type="Gene3D" id="2.40.50.90">
    <property type="match status" value="1"/>
</dbReference>
<reference evidence="2" key="1">
    <citation type="journal article" date="2023" name="G3 (Bethesda)">
        <title>A reference genome for the long-term kleptoplast-retaining sea slug Elysia crispata morphotype clarki.</title>
        <authorList>
            <person name="Eastman K.E."/>
            <person name="Pendleton A.L."/>
            <person name="Shaikh M.A."/>
            <person name="Suttiyut T."/>
            <person name="Ogas R."/>
            <person name="Tomko P."/>
            <person name="Gavelis G."/>
            <person name="Widhalm J.R."/>
            <person name="Wisecaver J.H."/>
        </authorList>
    </citation>
    <scope>NUCLEOTIDE SEQUENCE</scope>
    <source>
        <strain evidence="2">ECLA1</strain>
    </source>
</reference>
<evidence type="ECO:0000313" key="3">
    <source>
        <dbReference type="Proteomes" id="UP001283361"/>
    </source>
</evidence>
<dbReference type="GO" id="GO:0005615">
    <property type="term" value="C:extracellular space"/>
    <property type="evidence" value="ECO:0007669"/>
    <property type="project" value="TreeGrafter"/>
</dbReference>
<dbReference type="SUPFAM" id="SSF50199">
    <property type="entry name" value="Staphylococcal nuclease"/>
    <property type="match status" value="1"/>
</dbReference>
<dbReference type="PANTHER" id="PTHR28434">
    <property type="entry name" value="PROTEIN C3ORF33"/>
    <property type="match status" value="1"/>
</dbReference>
<dbReference type="InterPro" id="IPR016071">
    <property type="entry name" value="Staphylococal_nuclease_OB-fold"/>
</dbReference>
<sequence>MISEPPPKQVLEQSVHNFIDAHLRELKWTSYGLAGLGIIIVLRRVKSTTKFSHMADIPTHFISKNYRLQGHVRNISDNGELLVEHVPILQWNFLSSKVKGGNLLKVNIAGVSLTPVAVKWVTDRVLHKNVWFRLLQAGDAVLDCDVTLKKSWLRGHFSISEELVKHGLCSVRHYHTPPSSQAYNQLLTRLLALEHKAQGKGKGLWKEEEYTGPSWFPKTTQWLKHRLNSLFRRKRKVK</sequence>
<protein>
    <recommendedName>
        <fullName evidence="1">TNase-like domain-containing protein</fullName>
    </recommendedName>
</protein>
<accession>A0AAE0ZIA1</accession>
<gene>
    <name evidence="2" type="ORF">RRG08_036902</name>
</gene>
<dbReference type="EMBL" id="JAWDGP010003877">
    <property type="protein sequence ID" value="KAK3769852.1"/>
    <property type="molecule type" value="Genomic_DNA"/>
</dbReference>
<feature type="domain" description="TNase-like" evidence="1">
    <location>
        <begin position="119"/>
        <end position="207"/>
    </location>
</feature>
<dbReference type="AlphaFoldDB" id="A0AAE0ZIA1"/>
<organism evidence="2 3">
    <name type="scientific">Elysia crispata</name>
    <name type="common">lettuce slug</name>
    <dbReference type="NCBI Taxonomy" id="231223"/>
    <lineage>
        <taxon>Eukaryota</taxon>
        <taxon>Metazoa</taxon>
        <taxon>Spiralia</taxon>
        <taxon>Lophotrochozoa</taxon>
        <taxon>Mollusca</taxon>
        <taxon>Gastropoda</taxon>
        <taxon>Heterobranchia</taxon>
        <taxon>Euthyneura</taxon>
        <taxon>Panpulmonata</taxon>
        <taxon>Sacoglossa</taxon>
        <taxon>Placobranchoidea</taxon>
        <taxon>Plakobranchidae</taxon>
        <taxon>Elysia</taxon>
    </lineage>
</organism>
<evidence type="ECO:0000259" key="1">
    <source>
        <dbReference type="Pfam" id="PF00565"/>
    </source>
</evidence>
<evidence type="ECO:0000313" key="2">
    <source>
        <dbReference type="EMBL" id="KAK3769852.1"/>
    </source>
</evidence>
<dbReference type="InterPro" id="IPR042421">
    <property type="entry name" value="C3orf33-like"/>
</dbReference>